<keyword evidence="8" id="KW-0902">Two-component regulatory system</keyword>
<dbReference type="PRINTS" id="PR00344">
    <property type="entry name" value="BCTRLSENSOR"/>
</dbReference>
<keyword evidence="3" id="KW-0597">Phosphoprotein</keyword>
<dbReference type="EMBL" id="JAAKZF010000082">
    <property type="protein sequence ID" value="NGO55169.1"/>
    <property type="molecule type" value="Genomic_DNA"/>
</dbReference>
<protein>
    <recommendedName>
        <fullName evidence="2">histidine kinase</fullName>
        <ecNumber evidence="2">2.7.13.3</ecNumber>
    </recommendedName>
</protein>
<evidence type="ECO:0000256" key="2">
    <source>
        <dbReference type="ARBA" id="ARBA00012438"/>
    </source>
</evidence>
<dbReference type="SMART" id="SM00387">
    <property type="entry name" value="HATPase_c"/>
    <property type="match status" value="1"/>
</dbReference>
<evidence type="ECO:0000256" key="4">
    <source>
        <dbReference type="ARBA" id="ARBA00022679"/>
    </source>
</evidence>
<dbReference type="EC" id="2.7.13.3" evidence="2"/>
<evidence type="ECO:0000256" key="7">
    <source>
        <dbReference type="ARBA" id="ARBA00022840"/>
    </source>
</evidence>
<dbReference type="Gene3D" id="3.30.565.10">
    <property type="entry name" value="Histidine kinase-like ATPase, C-terminal domain"/>
    <property type="match status" value="1"/>
</dbReference>
<gene>
    <name evidence="10" type="ORF">G6N73_29490</name>
</gene>
<dbReference type="AlphaFoldDB" id="A0A6G4WKN7"/>
<dbReference type="PANTHER" id="PTHR43065:SF10">
    <property type="entry name" value="PEROXIDE STRESS-ACTIVATED HISTIDINE KINASE MAK3"/>
    <property type="match status" value="1"/>
</dbReference>
<dbReference type="GO" id="GO:0004673">
    <property type="term" value="F:protein histidine kinase activity"/>
    <property type="evidence" value="ECO:0007669"/>
    <property type="project" value="UniProtKB-EC"/>
</dbReference>
<keyword evidence="6" id="KW-0418">Kinase</keyword>
<dbReference type="Proteomes" id="UP001642900">
    <property type="component" value="Unassembled WGS sequence"/>
</dbReference>
<keyword evidence="5" id="KW-0547">Nucleotide-binding</keyword>
<dbReference type="RefSeq" id="WP_165033527.1">
    <property type="nucleotide sequence ID" value="NZ_JAAKZF010000082.1"/>
</dbReference>
<keyword evidence="4" id="KW-0808">Transferase</keyword>
<evidence type="ECO:0000313" key="10">
    <source>
        <dbReference type="EMBL" id="NGO55169.1"/>
    </source>
</evidence>
<evidence type="ECO:0000256" key="3">
    <source>
        <dbReference type="ARBA" id="ARBA00022553"/>
    </source>
</evidence>
<dbReference type="InterPro" id="IPR036890">
    <property type="entry name" value="HATPase_C_sf"/>
</dbReference>
<feature type="domain" description="Histidine kinase" evidence="9">
    <location>
        <begin position="36"/>
        <end position="164"/>
    </location>
</feature>
<dbReference type="InterPro" id="IPR005467">
    <property type="entry name" value="His_kinase_dom"/>
</dbReference>
<name>A0A6G4WKN7_9HYPH</name>
<keyword evidence="7" id="KW-0067">ATP-binding</keyword>
<evidence type="ECO:0000313" key="11">
    <source>
        <dbReference type="Proteomes" id="UP001642900"/>
    </source>
</evidence>
<dbReference type="SUPFAM" id="SSF55874">
    <property type="entry name" value="ATPase domain of HSP90 chaperone/DNA topoisomerase II/histidine kinase"/>
    <property type="match status" value="1"/>
</dbReference>
<comment type="caution">
    <text evidence="10">The sequence shown here is derived from an EMBL/GenBank/DDBJ whole genome shotgun (WGS) entry which is preliminary data.</text>
</comment>
<organism evidence="10 11">
    <name type="scientific">Allomesorhizobium camelthorni</name>
    <dbReference type="NCBI Taxonomy" id="475069"/>
    <lineage>
        <taxon>Bacteria</taxon>
        <taxon>Pseudomonadati</taxon>
        <taxon>Pseudomonadota</taxon>
        <taxon>Alphaproteobacteria</taxon>
        <taxon>Hyphomicrobiales</taxon>
        <taxon>Phyllobacteriaceae</taxon>
        <taxon>Allomesorhizobium</taxon>
    </lineage>
</organism>
<sequence length="176" mass="18408">MDARLSLRAAGGVSNGSLLAAAAETLAQALGEDTVLDVEIDTDLWEFSADPEELYFALLNLCRNADAATPEGGVIAMSAINVDPFEGAPEGVVSVTVADNGTGMPEQVLSHVFEAYFTTKAAGQGTGLGLAQVREFVERNGGVIRVESEVGLGTIVRMIFPRLSRGVQIAAPTDLR</sequence>
<dbReference type="InterPro" id="IPR004358">
    <property type="entry name" value="Sig_transdc_His_kin-like_C"/>
</dbReference>
<dbReference type="InterPro" id="IPR003594">
    <property type="entry name" value="HATPase_dom"/>
</dbReference>
<accession>A0A6G4WKN7</accession>
<evidence type="ECO:0000256" key="6">
    <source>
        <dbReference type="ARBA" id="ARBA00022777"/>
    </source>
</evidence>
<evidence type="ECO:0000256" key="8">
    <source>
        <dbReference type="ARBA" id="ARBA00023012"/>
    </source>
</evidence>
<comment type="catalytic activity">
    <reaction evidence="1">
        <text>ATP + protein L-histidine = ADP + protein N-phospho-L-histidine.</text>
        <dbReference type="EC" id="2.7.13.3"/>
    </reaction>
</comment>
<dbReference type="GO" id="GO:0005524">
    <property type="term" value="F:ATP binding"/>
    <property type="evidence" value="ECO:0007669"/>
    <property type="project" value="UniProtKB-KW"/>
</dbReference>
<keyword evidence="11" id="KW-1185">Reference proteome</keyword>
<evidence type="ECO:0000256" key="1">
    <source>
        <dbReference type="ARBA" id="ARBA00000085"/>
    </source>
</evidence>
<evidence type="ECO:0000256" key="5">
    <source>
        <dbReference type="ARBA" id="ARBA00022741"/>
    </source>
</evidence>
<dbReference type="Pfam" id="PF02518">
    <property type="entry name" value="HATPase_c"/>
    <property type="match status" value="1"/>
</dbReference>
<dbReference type="PROSITE" id="PS50109">
    <property type="entry name" value="HIS_KIN"/>
    <property type="match status" value="1"/>
</dbReference>
<proteinExistence type="predicted"/>
<reference evidence="10 11" key="1">
    <citation type="submission" date="2020-02" db="EMBL/GenBank/DDBJ databases">
        <title>Genome sequence of strain CCNWXJ40-4.</title>
        <authorList>
            <person name="Gao J."/>
            <person name="Sun J."/>
        </authorList>
    </citation>
    <scope>NUCLEOTIDE SEQUENCE [LARGE SCALE GENOMIC DNA]</scope>
    <source>
        <strain evidence="10 11">CCNWXJ 40-4</strain>
    </source>
</reference>
<dbReference type="PANTHER" id="PTHR43065">
    <property type="entry name" value="SENSOR HISTIDINE KINASE"/>
    <property type="match status" value="1"/>
</dbReference>
<dbReference type="GO" id="GO:0000160">
    <property type="term" value="P:phosphorelay signal transduction system"/>
    <property type="evidence" value="ECO:0007669"/>
    <property type="project" value="UniProtKB-KW"/>
</dbReference>
<evidence type="ECO:0000259" key="9">
    <source>
        <dbReference type="PROSITE" id="PS50109"/>
    </source>
</evidence>